<feature type="region of interest" description="Disordered" evidence="2">
    <location>
        <begin position="791"/>
        <end position="967"/>
    </location>
</feature>
<accession>A0A409XDU4</accession>
<keyword evidence="1" id="KW-0175">Coiled coil</keyword>
<comment type="caution">
    <text evidence="3">The sequence shown here is derived from an EMBL/GenBank/DDBJ whole genome shotgun (WGS) entry which is preliminary data.</text>
</comment>
<feature type="compositionally biased region" description="Polar residues" evidence="2">
    <location>
        <begin position="930"/>
        <end position="939"/>
    </location>
</feature>
<evidence type="ECO:0000313" key="4">
    <source>
        <dbReference type="Proteomes" id="UP000283269"/>
    </source>
</evidence>
<feature type="coiled-coil region" evidence="1">
    <location>
        <begin position="132"/>
        <end position="215"/>
    </location>
</feature>
<feature type="region of interest" description="Disordered" evidence="2">
    <location>
        <begin position="1"/>
        <end position="20"/>
    </location>
</feature>
<proteinExistence type="predicted"/>
<evidence type="ECO:0000313" key="3">
    <source>
        <dbReference type="EMBL" id="PPQ88959.1"/>
    </source>
</evidence>
<dbReference type="InParanoid" id="A0A409XDU4"/>
<evidence type="ECO:0000256" key="2">
    <source>
        <dbReference type="SAM" id="MobiDB-lite"/>
    </source>
</evidence>
<feature type="compositionally biased region" description="Low complexity" evidence="2">
    <location>
        <begin position="940"/>
        <end position="951"/>
    </location>
</feature>
<keyword evidence="4" id="KW-1185">Reference proteome</keyword>
<dbReference type="STRING" id="93625.A0A409XDU4"/>
<feature type="compositionally biased region" description="Pro residues" evidence="2">
    <location>
        <begin position="373"/>
        <end position="386"/>
    </location>
</feature>
<feature type="compositionally biased region" description="Polar residues" evidence="2">
    <location>
        <begin position="689"/>
        <end position="709"/>
    </location>
</feature>
<feature type="compositionally biased region" description="Polar residues" evidence="2">
    <location>
        <begin position="420"/>
        <end position="433"/>
    </location>
</feature>
<dbReference type="OrthoDB" id="3069722at2759"/>
<organism evidence="3 4">
    <name type="scientific">Psilocybe cyanescens</name>
    <dbReference type="NCBI Taxonomy" id="93625"/>
    <lineage>
        <taxon>Eukaryota</taxon>
        <taxon>Fungi</taxon>
        <taxon>Dikarya</taxon>
        <taxon>Basidiomycota</taxon>
        <taxon>Agaricomycotina</taxon>
        <taxon>Agaricomycetes</taxon>
        <taxon>Agaricomycetidae</taxon>
        <taxon>Agaricales</taxon>
        <taxon>Agaricineae</taxon>
        <taxon>Strophariaceae</taxon>
        <taxon>Psilocybe</taxon>
    </lineage>
</organism>
<sequence>MSSSSPSPGSDASSSEGDVLREFVNDLTAKDRQESMSPRSAILSHSSLRTGPVSSHHVVVDPNNAIVDTRGQRRKRSNGNRRQLALEVGRPSALSQLVDVDISRKDPRDEVMRLREILKTVEKHAVMEAKRATELQRANLEAQHRAQILNENKLAAEQEAARANQEKRLFQFQLDSAQKEIERSQQAVKAIEKQRDEAEADAARARAKARKLHEQKLMLTAREEGRRLGFEAGFEHARTERKMNAVKTKKPLKPAIRPSTAEPAPSIRVDKGKGKERAYSQRDNDTTYPDRHPIVTQHQPPPSGQSLRGRDDDVTPSPDSPVMSVSQLPLRNLPPPIAPSMEAGPSHSSPLRPFRPPTETHSEPSEQGRPPTTQQPPPTTQQPAPTPQQLHQQLRQQSRRPPSIRSTSSEVERWSVTVPAPSQINNNINESPYRNVSAVPRDQWVTAAKHLDMPTPPPPQFPRGMPPQMTLPPRNAIPNNQTRTTPTKAVRLPLLSRPSFKQQAASWYRSLSLRKKAKPVIDPAEEPPHTTPTPAAAPTSAPLNTALTMYNESQPRTGTEPPTSAEAAVMYGQPPPPPMSWYQIKQPSIPPAPSVRSQDYAYGRRRPTSDNMSVSTRVSQFDLLSTPFIAAQSVKSGKEGGKRVREPKDNYLGVIKEDPSSRGNTPSTDRYFPNGAVPGEQMRPMAQPNFGQPSLHQQPSYGTLASSIQTKRHSRRPPPPGIAVPDPDDVLEPAGAAYARHIRGHSMPQAQAYPGADLARRPSRISERTTPDTSIVIDVVPPSGMAPDVVNSPPHTGVNHLSPYHTYRPPSQASQRVAAMQSVTSLRTQGGTRVEPPTASTLVERPGSVADSRRKSRQSYASYSDPPQSQFQPRPPSVSSRAPSRAAGSQYVQDAYTPQQQQQYLPQQQQQQQQGYSSRAPSRASGQYFRENTPSQTPYQQQQHLPPAQAHARPESVRSSASKNPVLRPMKSQASFVLHNPDPDMTPSPAAAVAPSGLHLEHPAMQRQKSSTSLRSVGSYARYDPNEYVDPAFWPADGPGAFIQPQQGAGSSIRNEPRVQTRPASVNSGLSYV</sequence>
<feature type="compositionally biased region" description="Low complexity" evidence="2">
    <location>
        <begin position="387"/>
        <end position="409"/>
    </location>
</feature>
<feature type="compositionally biased region" description="Low complexity" evidence="2">
    <location>
        <begin position="532"/>
        <end position="548"/>
    </location>
</feature>
<evidence type="ECO:0000256" key="1">
    <source>
        <dbReference type="SAM" id="Coils"/>
    </source>
</evidence>
<feature type="region of interest" description="Disordered" evidence="2">
    <location>
        <begin position="521"/>
        <end position="580"/>
    </location>
</feature>
<feature type="compositionally biased region" description="Low complexity" evidence="2">
    <location>
        <begin position="315"/>
        <end position="326"/>
    </location>
</feature>
<feature type="compositionally biased region" description="Low complexity" evidence="2">
    <location>
        <begin position="899"/>
        <end position="914"/>
    </location>
</feature>
<reference evidence="3 4" key="1">
    <citation type="journal article" date="2018" name="Evol. Lett.">
        <title>Horizontal gene cluster transfer increased hallucinogenic mushroom diversity.</title>
        <authorList>
            <person name="Reynolds H.T."/>
            <person name="Vijayakumar V."/>
            <person name="Gluck-Thaler E."/>
            <person name="Korotkin H.B."/>
            <person name="Matheny P.B."/>
            <person name="Slot J.C."/>
        </authorList>
    </citation>
    <scope>NUCLEOTIDE SEQUENCE [LARGE SCALE GENOMIC DNA]</scope>
    <source>
        <strain evidence="3 4">2631</strain>
    </source>
</reference>
<feature type="compositionally biased region" description="Low complexity" evidence="2">
    <location>
        <begin position="864"/>
        <end position="887"/>
    </location>
</feature>
<dbReference type="Proteomes" id="UP000283269">
    <property type="component" value="Unassembled WGS sequence"/>
</dbReference>
<name>A0A409XDU4_PSICY</name>
<feature type="compositionally biased region" description="Low complexity" evidence="2">
    <location>
        <begin position="1"/>
        <end position="17"/>
    </location>
</feature>
<dbReference type="EMBL" id="NHYD01001970">
    <property type="protein sequence ID" value="PPQ88959.1"/>
    <property type="molecule type" value="Genomic_DNA"/>
</dbReference>
<feature type="region of interest" description="Disordered" evidence="2">
    <location>
        <begin position="1039"/>
        <end position="1073"/>
    </location>
</feature>
<feature type="compositionally biased region" description="Polar residues" evidence="2">
    <location>
        <begin position="1062"/>
        <end position="1073"/>
    </location>
</feature>
<feature type="region of interest" description="Disordered" evidence="2">
    <location>
        <begin position="653"/>
        <end position="729"/>
    </location>
</feature>
<feature type="compositionally biased region" description="Basic and acidic residues" evidence="2">
    <location>
        <begin position="268"/>
        <end position="293"/>
    </location>
</feature>
<gene>
    <name evidence="3" type="ORF">CVT25_005058</name>
</gene>
<feature type="region of interest" description="Disordered" evidence="2">
    <location>
        <begin position="241"/>
        <end position="433"/>
    </location>
</feature>
<protein>
    <submittedName>
        <fullName evidence="3">Uncharacterized protein</fullName>
    </submittedName>
</protein>
<feature type="compositionally biased region" description="Polar residues" evidence="2">
    <location>
        <begin position="809"/>
        <end position="831"/>
    </location>
</feature>
<dbReference type="AlphaFoldDB" id="A0A409XDU4"/>
<feature type="compositionally biased region" description="Polar residues" evidence="2">
    <location>
        <begin position="550"/>
        <end position="562"/>
    </location>
</feature>
<feature type="compositionally biased region" description="Polar residues" evidence="2">
    <location>
        <begin position="1044"/>
        <end position="1054"/>
    </location>
</feature>